<evidence type="ECO:0000256" key="4">
    <source>
        <dbReference type="ARBA" id="ARBA00012622"/>
    </source>
</evidence>
<feature type="binding site" evidence="17">
    <location>
        <position position="37"/>
    </location>
    <ligand>
        <name>[4Fe-4S] cluster</name>
        <dbReference type="ChEBI" id="CHEBI:49883"/>
    </ligand>
</feature>
<keyword evidence="12 17" id="KW-0411">Iron-sulfur</keyword>
<dbReference type="GO" id="GO:0052693">
    <property type="term" value="F:epoxyqueuosine reductase activity"/>
    <property type="evidence" value="ECO:0007669"/>
    <property type="project" value="UniProtKB-UniRule"/>
</dbReference>
<dbReference type="GO" id="GO:0051539">
    <property type="term" value="F:4 iron, 4 sulfur cluster binding"/>
    <property type="evidence" value="ECO:0007669"/>
    <property type="project" value="UniProtKB-UniRule"/>
</dbReference>
<comment type="pathway">
    <text evidence="2 17">tRNA modification; tRNA-queuosine biosynthesis.</text>
</comment>
<keyword evidence="8 17" id="KW-0479">Metal-binding</keyword>
<evidence type="ECO:0000256" key="15">
    <source>
        <dbReference type="ARBA" id="ARBA00031446"/>
    </source>
</evidence>
<dbReference type="Proteomes" id="UP000823634">
    <property type="component" value="Unassembled WGS sequence"/>
</dbReference>
<comment type="catalytic activity">
    <reaction evidence="16 17">
        <text>epoxyqueuosine(34) in tRNA + AH2 = queuosine(34) in tRNA + A + H2O</text>
        <dbReference type="Rhea" id="RHEA:32159"/>
        <dbReference type="Rhea" id="RHEA-COMP:18571"/>
        <dbReference type="Rhea" id="RHEA-COMP:18582"/>
        <dbReference type="ChEBI" id="CHEBI:13193"/>
        <dbReference type="ChEBI" id="CHEBI:15377"/>
        <dbReference type="ChEBI" id="CHEBI:17499"/>
        <dbReference type="ChEBI" id="CHEBI:194431"/>
        <dbReference type="ChEBI" id="CHEBI:194443"/>
        <dbReference type="EC" id="1.17.99.6"/>
    </reaction>
</comment>
<dbReference type="InterPro" id="IPR003828">
    <property type="entry name" value="QueH"/>
</dbReference>
<reference evidence="18" key="2">
    <citation type="journal article" date="2021" name="PeerJ">
        <title>Extensive microbial diversity within the chicken gut microbiome revealed by metagenomics and culture.</title>
        <authorList>
            <person name="Gilroy R."/>
            <person name="Ravi A."/>
            <person name="Getino M."/>
            <person name="Pursley I."/>
            <person name="Horton D.L."/>
            <person name="Alikhan N.F."/>
            <person name="Baker D."/>
            <person name="Gharbi K."/>
            <person name="Hall N."/>
            <person name="Watson M."/>
            <person name="Adriaenssens E.M."/>
            <person name="Foster-Nyarko E."/>
            <person name="Jarju S."/>
            <person name="Secka A."/>
            <person name="Antonio M."/>
            <person name="Oren A."/>
            <person name="Chaudhuri R.R."/>
            <person name="La Ragione R."/>
            <person name="Hildebrand F."/>
            <person name="Pallen M.J."/>
        </authorList>
    </citation>
    <scope>NUCLEOTIDE SEQUENCE</scope>
    <source>
        <strain evidence="18">17113</strain>
    </source>
</reference>
<dbReference type="PANTHER" id="PTHR36701:SF1">
    <property type="entry name" value="EPOXYQUEUOSINE REDUCTASE QUEH"/>
    <property type="match status" value="1"/>
</dbReference>
<dbReference type="GO" id="GO:0008616">
    <property type="term" value="P:tRNA queuosine(34) biosynthetic process"/>
    <property type="evidence" value="ECO:0007669"/>
    <property type="project" value="UniProtKB-UniRule"/>
</dbReference>
<keyword evidence="6 17" id="KW-0004">4Fe-4S</keyword>
<keyword evidence="9 17" id="KW-0671">Queuosine biosynthesis</keyword>
<evidence type="ECO:0000256" key="3">
    <source>
        <dbReference type="ARBA" id="ARBA00008207"/>
    </source>
</evidence>
<evidence type="ECO:0000256" key="10">
    <source>
        <dbReference type="ARBA" id="ARBA00023002"/>
    </source>
</evidence>
<dbReference type="PANTHER" id="PTHR36701">
    <property type="entry name" value="EPOXYQUEUOSINE REDUCTASE QUEH"/>
    <property type="match status" value="1"/>
</dbReference>
<feature type="binding site" evidence="17">
    <location>
        <position position="36"/>
    </location>
    <ligand>
        <name>[4Fe-4S] cluster</name>
        <dbReference type="ChEBI" id="CHEBI:49883"/>
    </ligand>
</feature>
<feature type="disulfide bond" description="Redox-active" evidence="17">
    <location>
        <begin position="203"/>
        <end position="205"/>
    </location>
</feature>
<evidence type="ECO:0000313" key="18">
    <source>
        <dbReference type="EMBL" id="MBO8425796.1"/>
    </source>
</evidence>
<keyword evidence="14 17" id="KW-0676">Redox-active center</keyword>
<keyword evidence="7 17" id="KW-0819">tRNA processing</keyword>
<dbReference type="HAMAP" id="MF_02089">
    <property type="entry name" value="QueH"/>
    <property type="match status" value="1"/>
</dbReference>
<evidence type="ECO:0000313" key="19">
    <source>
        <dbReference type="Proteomes" id="UP000823634"/>
    </source>
</evidence>
<feature type="binding site" evidence="17">
    <location>
        <position position="120"/>
    </location>
    <ligand>
        <name>[4Fe-4S] cluster</name>
        <dbReference type="ChEBI" id="CHEBI:49883"/>
    </ligand>
</feature>
<accession>A0A9D9GUP8</accession>
<reference evidence="18" key="1">
    <citation type="submission" date="2020-10" db="EMBL/GenBank/DDBJ databases">
        <authorList>
            <person name="Gilroy R."/>
        </authorList>
    </citation>
    <scope>NUCLEOTIDE SEQUENCE</scope>
    <source>
        <strain evidence="18">17113</strain>
    </source>
</reference>
<feature type="binding site" evidence="17">
    <location>
        <position position="123"/>
    </location>
    <ligand>
        <name>[4Fe-4S] cluster</name>
        <dbReference type="ChEBI" id="CHEBI:49883"/>
    </ligand>
</feature>
<dbReference type="EC" id="1.17.99.6" evidence="4 17"/>
<keyword evidence="10 17" id="KW-0560">Oxidoreductase</keyword>
<evidence type="ECO:0000256" key="17">
    <source>
        <dbReference type="HAMAP-Rule" id="MF_02089"/>
    </source>
</evidence>
<dbReference type="EMBL" id="JADINA010000006">
    <property type="protein sequence ID" value="MBO8425796.1"/>
    <property type="molecule type" value="Genomic_DNA"/>
</dbReference>
<evidence type="ECO:0000256" key="14">
    <source>
        <dbReference type="ARBA" id="ARBA00023284"/>
    </source>
</evidence>
<organism evidence="18 19">
    <name type="scientific">Candidatus Alloenteromonas pullistercoris</name>
    <dbReference type="NCBI Taxonomy" id="2840785"/>
    <lineage>
        <taxon>Bacteria</taxon>
        <taxon>Bacillati</taxon>
        <taxon>Bacillota</taxon>
        <taxon>Bacillota incertae sedis</taxon>
        <taxon>Candidatus Alloenteromonas</taxon>
    </lineage>
</organism>
<proteinExistence type="inferred from homology"/>
<protein>
    <recommendedName>
        <fullName evidence="5 17">Epoxyqueuosine reductase QueH</fullName>
        <ecNumber evidence="4 17">1.17.99.6</ecNumber>
    </recommendedName>
    <alternativeName>
        <fullName evidence="15 17">Queuosine biosynthesis protein QueH</fullName>
    </alternativeName>
</protein>
<name>A0A9D9GUP8_9FIRM</name>
<dbReference type="Pfam" id="PF02677">
    <property type="entry name" value="QueH"/>
    <property type="match status" value="1"/>
</dbReference>
<keyword evidence="13 17" id="KW-1015">Disulfide bond</keyword>
<evidence type="ECO:0000256" key="11">
    <source>
        <dbReference type="ARBA" id="ARBA00023004"/>
    </source>
</evidence>
<dbReference type="GO" id="GO:0046872">
    <property type="term" value="F:metal ion binding"/>
    <property type="evidence" value="ECO:0007669"/>
    <property type="project" value="UniProtKB-KW"/>
</dbReference>
<evidence type="ECO:0000256" key="13">
    <source>
        <dbReference type="ARBA" id="ARBA00023157"/>
    </source>
</evidence>
<gene>
    <name evidence="17" type="primary">queH</name>
    <name evidence="18" type="ORF">IAC61_00565</name>
</gene>
<evidence type="ECO:0000256" key="2">
    <source>
        <dbReference type="ARBA" id="ARBA00004691"/>
    </source>
</evidence>
<evidence type="ECO:0000256" key="1">
    <source>
        <dbReference type="ARBA" id="ARBA00002268"/>
    </source>
</evidence>
<evidence type="ECO:0000256" key="12">
    <source>
        <dbReference type="ARBA" id="ARBA00023014"/>
    </source>
</evidence>
<evidence type="ECO:0000256" key="16">
    <source>
        <dbReference type="ARBA" id="ARBA00047415"/>
    </source>
</evidence>
<evidence type="ECO:0000256" key="5">
    <source>
        <dbReference type="ARBA" id="ARBA00016895"/>
    </source>
</evidence>
<evidence type="ECO:0000256" key="8">
    <source>
        <dbReference type="ARBA" id="ARBA00022723"/>
    </source>
</evidence>
<evidence type="ECO:0000256" key="6">
    <source>
        <dbReference type="ARBA" id="ARBA00022485"/>
    </source>
</evidence>
<comment type="function">
    <text evidence="1 17">Catalyzes the conversion of epoxyqueuosine (oQ) to queuosine (Q), which is a hypermodified base found in the wobble positions of tRNA(Asp), tRNA(Asn), tRNA(His) and tRNA(Tyr).</text>
</comment>
<comment type="similarity">
    <text evidence="3 17">Belongs to the QueH family.</text>
</comment>
<dbReference type="AlphaFoldDB" id="A0A9D9GUP8"/>
<sequence>MNEFDPNHLRKTRYYDFGEKVIASLTGRKRLLLHACCGPCSCFPLVYLCPHFDVTIYYVNPNIYPEAEYSKRLGELKKLLAYLKQDHGFSIDLVVPPYDPDSYYEHMKGYEGMPEGSHRCFRCYEFRMAEAYQYAEDNHFDYFTTVMTVSRQKNSVVLNQIGEKLSALHPSVPYLYSDFKKKGGIEKGKAIREAYGLYNQPYCGCRSSYDEYLQRLQGQNK</sequence>
<evidence type="ECO:0000256" key="9">
    <source>
        <dbReference type="ARBA" id="ARBA00022785"/>
    </source>
</evidence>
<evidence type="ECO:0000256" key="7">
    <source>
        <dbReference type="ARBA" id="ARBA00022694"/>
    </source>
</evidence>
<keyword evidence="11 17" id="KW-0408">Iron</keyword>
<comment type="caution">
    <text evidence="18">The sequence shown here is derived from an EMBL/GenBank/DDBJ whole genome shotgun (WGS) entry which is preliminary data.</text>
</comment>